<keyword evidence="4" id="KW-0067">ATP-binding</keyword>
<evidence type="ECO:0000313" key="12">
    <source>
        <dbReference type="EMBL" id="MFH4977567.1"/>
    </source>
</evidence>
<keyword evidence="13" id="KW-1185">Reference proteome</keyword>
<dbReference type="EC" id="2.7.12.2" evidence="6"/>
<evidence type="ECO:0000256" key="1">
    <source>
        <dbReference type="ARBA" id="ARBA00022679"/>
    </source>
</evidence>
<comment type="catalytic activity">
    <reaction evidence="7">
        <text>L-seryl-[protein] + ATP = O-phospho-L-seryl-[protein] + ADP + H(+)</text>
        <dbReference type="Rhea" id="RHEA:17989"/>
        <dbReference type="Rhea" id="RHEA-COMP:9863"/>
        <dbReference type="Rhea" id="RHEA-COMP:11604"/>
        <dbReference type="ChEBI" id="CHEBI:15378"/>
        <dbReference type="ChEBI" id="CHEBI:29999"/>
        <dbReference type="ChEBI" id="CHEBI:30616"/>
        <dbReference type="ChEBI" id="CHEBI:83421"/>
        <dbReference type="ChEBI" id="CHEBI:456216"/>
        <dbReference type="EC" id="2.7.12.2"/>
    </reaction>
</comment>
<evidence type="ECO:0000259" key="10">
    <source>
        <dbReference type="PROSITE" id="PS50011"/>
    </source>
</evidence>
<evidence type="ECO:0000256" key="4">
    <source>
        <dbReference type="ARBA" id="ARBA00022840"/>
    </source>
</evidence>
<name>A0ABD6ELH3_9BILA</name>
<evidence type="ECO:0000256" key="9">
    <source>
        <dbReference type="ARBA" id="ARBA00051693"/>
    </source>
</evidence>
<dbReference type="PROSITE" id="PS00108">
    <property type="entry name" value="PROTEIN_KINASE_ST"/>
    <property type="match status" value="1"/>
</dbReference>
<keyword evidence="2" id="KW-0547">Nucleotide-binding</keyword>
<dbReference type="SMART" id="SM00220">
    <property type="entry name" value="S_TKc"/>
    <property type="match status" value="1"/>
</dbReference>
<dbReference type="PROSITE" id="PS50011">
    <property type="entry name" value="PROTEIN_KINASE_DOM"/>
    <property type="match status" value="1"/>
</dbReference>
<dbReference type="InterPro" id="IPR053793">
    <property type="entry name" value="PB1-like"/>
</dbReference>
<sequence length="381" mass="42762">MKVKVHDINDTSQQRSLDIDNNAFDFFDSFVAAVSCDNPISSFEYLDEEGDMVVVRTDNELRSMFDRLKPDSVLQVFIRSGTHKKSEFNSMGPILPESLRNLSIISSGSSGTVYKTLDVQNDRIIAVKSVMLNASLDELNEIMEETRILRRCSTKNFNPFIIEFLGAIFIDGQLCLCMEYMDGHSLDGYGRLPSDFLASVTVSLINGLAFLWSNKVMHRDIKPSNILVNSKGMVKLSDFGVSKQLEGSVAHSYVGSNAYMAPERLLGEPYRIPSDVWSLGLSLWELSLGYHPLIDCARNVSKTLQEIALGNRKIVYPTEKRPSDPDFFDLIRNCVLSDPSARWSSNQLKTCCFYVKNSPVNHETVAAYVRARLNNVAVHSL</sequence>
<comment type="similarity">
    <text evidence="5">Belongs to the protein kinase superfamily. STE Ser/Thr protein kinase family. MAP kinase kinase subfamily.</text>
</comment>
<keyword evidence="3" id="KW-0418">Kinase</keyword>
<keyword evidence="1" id="KW-0808">Transferase</keyword>
<comment type="catalytic activity">
    <reaction evidence="9">
        <text>L-tyrosyl-[protein] + ATP = O-phospho-L-tyrosyl-[protein] + ADP + H(+)</text>
        <dbReference type="Rhea" id="RHEA:10596"/>
        <dbReference type="Rhea" id="RHEA-COMP:10136"/>
        <dbReference type="Rhea" id="RHEA-COMP:20101"/>
        <dbReference type="ChEBI" id="CHEBI:15378"/>
        <dbReference type="ChEBI" id="CHEBI:30616"/>
        <dbReference type="ChEBI" id="CHEBI:46858"/>
        <dbReference type="ChEBI" id="CHEBI:61978"/>
        <dbReference type="ChEBI" id="CHEBI:456216"/>
        <dbReference type="EC" id="2.7.12.2"/>
    </reaction>
</comment>
<proteinExistence type="inferred from homology"/>
<dbReference type="PROSITE" id="PS51745">
    <property type="entry name" value="PB1"/>
    <property type="match status" value="1"/>
</dbReference>
<evidence type="ECO:0000256" key="6">
    <source>
        <dbReference type="ARBA" id="ARBA00038999"/>
    </source>
</evidence>
<comment type="catalytic activity">
    <reaction evidence="8">
        <text>L-threonyl-[protein] + ATP = O-phospho-L-threonyl-[protein] + ADP + H(+)</text>
        <dbReference type="Rhea" id="RHEA:46608"/>
        <dbReference type="Rhea" id="RHEA-COMP:11060"/>
        <dbReference type="Rhea" id="RHEA-COMP:11605"/>
        <dbReference type="ChEBI" id="CHEBI:15378"/>
        <dbReference type="ChEBI" id="CHEBI:30013"/>
        <dbReference type="ChEBI" id="CHEBI:30616"/>
        <dbReference type="ChEBI" id="CHEBI:61977"/>
        <dbReference type="ChEBI" id="CHEBI:456216"/>
        <dbReference type="EC" id="2.7.12.2"/>
    </reaction>
</comment>
<dbReference type="InterPro" id="IPR011009">
    <property type="entry name" value="Kinase-like_dom_sf"/>
</dbReference>
<reference evidence="12 13" key="1">
    <citation type="submission" date="2024-08" db="EMBL/GenBank/DDBJ databases">
        <title>Gnathostoma spinigerum genome.</title>
        <authorList>
            <person name="Gonzalez-Bertolin B."/>
            <person name="Monzon S."/>
            <person name="Zaballos A."/>
            <person name="Jimenez P."/>
            <person name="Dekumyoy P."/>
            <person name="Varona S."/>
            <person name="Cuesta I."/>
            <person name="Sumanam S."/>
            <person name="Adisakwattana P."/>
            <person name="Gasser R.B."/>
            <person name="Hernandez-Gonzalez A."/>
            <person name="Young N.D."/>
            <person name="Perteguer M.J."/>
        </authorList>
    </citation>
    <scope>NUCLEOTIDE SEQUENCE [LARGE SCALE GENOMIC DNA]</scope>
    <source>
        <strain evidence="12">AL3</strain>
        <tissue evidence="12">Liver</tissue>
    </source>
</reference>
<organism evidence="12 13">
    <name type="scientific">Gnathostoma spinigerum</name>
    <dbReference type="NCBI Taxonomy" id="75299"/>
    <lineage>
        <taxon>Eukaryota</taxon>
        <taxon>Metazoa</taxon>
        <taxon>Ecdysozoa</taxon>
        <taxon>Nematoda</taxon>
        <taxon>Chromadorea</taxon>
        <taxon>Rhabditida</taxon>
        <taxon>Spirurina</taxon>
        <taxon>Gnathostomatomorpha</taxon>
        <taxon>Gnathostomatoidea</taxon>
        <taxon>Gnathostomatidae</taxon>
        <taxon>Gnathostoma</taxon>
    </lineage>
</organism>
<evidence type="ECO:0000256" key="8">
    <source>
        <dbReference type="ARBA" id="ARBA00049299"/>
    </source>
</evidence>
<dbReference type="PANTHER" id="PTHR48013:SF9">
    <property type="entry name" value="DUAL SPECIFICITY MITOGEN-ACTIVATED PROTEIN KINASE KINASE 5"/>
    <property type="match status" value="1"/>
</dbReference>
<dbReference type="SUPFAM" id="SSF56112">
    <property type="entry name" value="Protein kinase-like (PK-like)"/>
    <property type="match status" value="1"/>
</dbReference>
<dbReference type="InterPro" id="IPR000719">
    <property type="entry name" value="Prot_kinase_dom"/>
</dbReference>
<dbReference type="EMBL" id="JBGFUD010002407">
    <property type="protein sequence ID" value="MFH4977567.1"/>
    <property type="molecule type" value="Genomic_DNA"/>
</dbReference>
<dbReference type="Proteomes" id="UP001608902">
    <property type="component" value="Unassembled WGS sequence"/>
</dbReference>
<gene>
    <name evidence="12" type="ORF">AB6A40_004276</name>
</gene>
<evidence type="ECO:0000313" key="13">
    <source>
        <dbReference type="Proteomes" id="UP001608902"/>
    </source>
</evidence>
<dbReference type="Pfam" id="PF00069">
    <property type="entry name" value="Pkinase"/>
    <property type="match status" value="1"/>
</dbReference>
<dbReference type="GO" id="GO:0004708">
    <property type="term" value="F:MAP kinase kinase activity"/>
    <property type="evidence" value="ECO:0007669"/>
    <property type="project" value="UniProtKB-EC"/>
</dbReference>
<dbReference type="SUPFAM" id="SSF54277">
    <property type="entry name" value="CAD &amp; PB1 domains"/>
    <property type="match status" value="1"/>
</dbReference>
<feature type="domain" description="PB1" evidence="11">
    <location>
        <begin position="1"/>
        <end position="81"/>
    </location>
</feature>
<dbReference type="PANTHER" id="PTHR48013">
    <property type="entry name" value="DUAL SPECIFICITY MITOGEN-ACTIVATED PROTEIN KINASE KINASE 5-RELATED"/>
    <property type="match status" value="1"/>
</dbReference>
<dbReference type="Gene3D" id="1.10.510.10">
    <property type="entry name" value="Transferase(Phosphotransferase) domain 1"/>
    <property type="match status" value="1"/>
</dbReference>
<dbReference type="AlphaFoldDB" id="A0ABD6ELH3"/>
<evidence type="ECO:0000256" key="2">
    <source>
        <dbReference type="ARBA" id="ARBA00022741"/>
    </source>
</evidence>
<accession>A0ABD6ELH3</accession>
<protein>
    <recommendedName>
        <fullName evidence="6">mitogen-activated protein kinase kinase</fullName>
        <ecNumber evidence="6">2.7.12.2</ecNumber>
    </recommendedName>
</protein>
<dbReference type="Gene3D" id="3.10.20.90">
    <property type="entry name" value="Phosphatidylinositol 3-kinase Catalytic Subunit, Chain A, domain 1"/>
    <property type="match status" value="1"/>
</dbReference>
<evidence type="ECO:0000256" key="3">
    <source>
        <dbReference type="ARBA" id="ARBA00022777"/>
    </source>
</evidence>
<evidence type="ECO:0000256" key="5">
    <source>
        <dbReference type="ARBA" id="ARBA00038035"/>
    </source>
</evidence>
<dbReference type="InterPro" id="IPR008271">
    <property type="entry name" value="Ser/Thr_kinase_AS"/>
</dbReference>
<feature type="domain" description="Protein kinase" evidence="10">
    <location>
        <begin position="99"/>
        <end position="365"/>
    </location>
</feature>
<evidence type="ECO:0000259" key="11">
    <source>
        <dbReference type="PROSITE" id="PS51745"/>
    </source>
</evidence>
<comment type="caution">
    <text evidence="12">The sequence shown here is derived from an EMBL/GenBank/DDBJ whole genome shotgun (WGS) entry which is preliminary data.</text>
</comment>
<dbReference type="Gene3D" id="3.30.200.20">
    <property type="entry name" value="Phosphorylase Kinase, domain 1"/>
    <property type="match status" value="1"/>
</dbReference>
<dbReference type="GO" id="GO:0005524">
    <property type="term" value="F:ATP binding"/>
    <property type="evidence" value="ECO:0007669"/>
    <property type="project" value="UniProtKB-KW"/>
</dbReference>
<evidence type="ECO:0000256" key="7">
    <source>
        <dbReference type="ARBA" id="ARBA00049014"/>
    </source>
</evidence>